<proteinExistence type="predicted"/>
<evidence type="ECO:0000313" key="2">
    <source>
        <dbReference type="Proteomes" id="UP000525987"/>
    </source>
</evidence>
<gene>
    <name evidence="1" type="ORF">FHR96_000835</name>
</gene>
<protein>
    <recommendedName>
        <fullName evidence="3">PqqD family peptide modification chaperone</fullName>
    </recommendedName>
</protein>
<sequence length="391" mass="42282">MATLIEDLQPAGLNVRLRLEDAPDLSAALQAAMPGWPLARRPVAGRIALRGRREGQAYRLWSAGESRSRRLTGVATVASCLVADLIPEVLATWPQAIGLHCAAVEVNGRLLVFPATHRAGKSLLCAAFAAAGYRVFADDVLLLTPEGAGMALGIAPRLRLPLPDTLSSRLAGYVAGRGGVGDDRYRYLDLGRESLASHGERCPLGSIILLERCGEAVPSLTQVSPGEGLLRLLGQSLAGTHHEPAELLPRLLPMMKRLPCRMLRFDDPMAAVARLVGAHACDDRPEIQAFGSDRSAVDWPDEMAWRRRPVTAEYVLGDERFLVDDRGDVHRLNPLANSIWRLLGLEPLSRLEIVALLRVRFPDISPARLDDDVGGLFDALAALGLVVPADD</sequence>
<keyword evidence="2" id="KW-1185">Reference proteome</keyword>
<dbReference type="InterPro" id="IPR027417">
    <property type="entry name" value="P-loop_NTPase"/>
</dbReference>
<dbReference type="SUPFAM" id="SSF53795">
    <property type="entry name" value="PEP carboxykinase-like"/>
    <property type="match status" value="1"/>
</dbReference>
<accession>A0A7W5BWJ6</accession>
<dbReference type="EMBL" id="JACHXM010000002">
    <property type="protein sequence ID" value="MBB3139988.1"/>
    <property type="molecule type" value="Genomic_DNA"/>
</dbReference>
<organism evidence="1 2">
    <name type="scientific">Halomonas organivorans</name>
    <dbReference type="NCBI Taxonomy" id="257772"/>
    <lineage>
        <taxon>Bacteria</taxon>
        <taxon>Pseudomonadati</taxon>
        <taxon>Pseudomonadota</taxon>
        <taxon>Gammaproteobacteria</taxon>
        <taxon>Oceanospirillales</taxon>
        <taxon>Halomonadaceae</taxon>
        <taxon>Halomonas</taxon>
    </lineage>
</organism>
<dbReference type="Proteomes" id="UP000525987">
    <property type="component" value="Unassembled WGS sequence"/>
</dbReference>
<dbReference type="Gene3D" id="3.40.50.300">
    <property type="entry name" value="P-loop containing nucleotide triphosphate hydrolases"/>
    <property type="match status" value="1"/>
</dbReference>
<dbReference type="AlphaFoldDB" id="A0A7W5BWJ6"/>
<comment type="caution">
    <text evidence="1">The sequence shown here is derived from an EMBL/GenBank/DDBJ whole genome shotgun (WGS) entry which is preliminary data.</text>
</comment>
<dbReference type="Pfam" id="PF05402">
    <property type="entry name" value="PqqD"/>
    <property type="match status" value="1"/>
</dbReference>
<dbReference type="RefSeq" id="WP_183386398.1">
    <property type="nucleotide sequence ID" value="NZ_JACHXM010000002.1"/>
</dbReference>
<reference evidence="1 2" key="1">
    <citation type="submission" date="2020-08" db="EMBL/GenBank/DDBJ databases">
        <title>Genomic Encyclopedia of Type Strains, Phase III (KMG-III): the genomes of soil and plant-associated and newly described type strains.</title>
        <authorList>
            <person name="Whitman W."/>
        </authorList>
    </citation>
    <scope>NUCLEOTIDE SEQUENCE [LARGE SCALE GENOMIC DNA]</scope>
    <source>
        <strain evidence="1 2">CECT 5995</strain>
    </source>
</reference>
<evidence type="ECO:0000313" key="1">
    <source>
        <dbReference type="EMBL" id="MBB3139988.1"/>
    </source>
</evidence>
<name>A0A7W5BWJ6_9GAMM</name>
<dbReference type="InterPro" id="IPR008792">
    <property type="entry name" value="PQQD"/>
</dbReference>
<evidence type="ECO:0008006" key="3">
    <source>
        <dbReference type="Google" id="ProtNLM"/>
    </source>
</evidence>